<accession>A0A166X1Z4</accession>
<dbReference type="AlphaFoldDB" id="A0A166X1Z4"/>
<proteinExistence type="predicted"/>
<keyword evidence="2" id="KW-1185">Reference proteome</keyword>
<name>A0A166X1Z4_9AGAM</name>
<organism evidence="1 2">
    <name type="scientific">Athelia psychrophila</name>
    <dbReference type="NCBI Taxonomy" id="1759441"/>
    <lineage>
        <taxon>Eukaryota</taxon>
        <taxon>Fungi</taxon>
        <taxon>Dikarya</taxon>
        <taxon>Basidiomycota</taxon>
        <taxon>Agaricomycotina</taxon>
        <taxon>Agaricomycetes</taxon>
        <taxon>Agaricomycetidae</taxon>
        <taxon>Atheliales</taxon>
        <taxon>Atheliaceae</taxon>
        <taxon>Athelia</taxon>
    </lineage>
</organism>
<sequence length="109" mass="12244">MSTTVTGHMEVETDHLDRQLCRGPWTSRLSYTQIICARGWSSTPCIPLFLIPCQARRSPARLTLITSIATALLTYQCRHPFKFPLPTRTSAVWPLSTANTPGEKPFQRG</sequence>
<reference evidence="1 2" key="1">
    <citation type="journal article" date="2016" name="Mol. Biol. Evol.">
        <title>Comparative Genomics of Early-Diverging Mushroom-Forming Fungi Provides Insights into the Origins of Lignocellulose Decay Capabilities.</title>
        <authorList>
            <person name="Nagy L.G."/>
            <person name="Riley R."/>
            <person name="Tritt A."/>
            <person name="Adam C."/>
            <person name="Daum C."/>
            <person name="Floudas D."/>
            <person name="Sun H."/>
            <person name="Yadav J.S."/>
            <person name="Pangilinan J."/>
            <person name="Larsson K.H."/>
            <person name="Matsuura K."/>
            <person name="Barry K."/>
            <person name="Labutti K."/>
            <person name="Kuo R."/>
            <person name="Ohm R.A."/>
            <person name="Bhattacharya S.S."/>
            <person name="Shirouzu T."/>
            <person name="Yoshinaga Y."/>
            <person name="Martin F.M."/>
            <person name="Grigoriev I.V."/>
            <person name="Hibbett D.S."/>
        </authorList>
    </citation>
    <scope>NUCLEOTIDE SEQUENCE [LARGE SCALE GENOMIC DNA]</scope>
    <source>
        <strain evidence="1 2">CBS 109695</strain>
    </source>
</reference>
<protein>
    <submittedName>
        <fullName evidence="1">Uncharacterized protein</fullName>
    </submittedName>
</protein>
<dbReference type="Proteomes" id="UP000076532">
    <property type="component" value="Unassembled WGS sequence"/>
</dbReference>
<dbReference type="EMBL" id="KV417480">
    <property type="protein sequence ID" value="KZP34344.1"/>
    <property type="molecule type" value="Genomic_DNA"/>
</dbReference>
<gene>
    <name evidence="1" type="ORF">FIBSPDRAFT_6016</name>
</gene>
<evidence type="ECO:0000313" key="1">
    <source>
        <dbReference type="EMBL" id="KZP34344.1"/>
    </source>
</evidence>
<evidence type="ECO:0000313" key="2">
    <source>
        <dbReference type="Proteomes" id="UP000076532"/>
    </source>
</evidence>